<evidence type="ECO:0008006" key="4">
    <source>
        <dbReference type="Google" id="ProtNLM"/>
    </source>
</evidence>
<sequence>MKWFVLSLFLFSSGLFACNPNATTFSNELREGRQLEEAFALQIAQEADFIGIGRAVKVRSVDEEVWGYQQRVFFTVYSVLKGTASAEVSALMLKTDTLSDAERIDDIYVCGKAQKPSVDDAYAVETYKYLFYIKDGILLRTNTYPEAPLPMSPAEEVEFLRLKQQIDSHQSH</sequence>
<name>A0A8T0C6T8_9GAMM</name>
<dbReference type="AlphaFoldDB" id="A0A8T0C6T8"/>
<reference evidence="2 3" key="1">
    <citation type="journal article" date="2012" name="J. Bacteriol.">
        <title>Genome sequence of the cycloprodigiosin-producing bacterial strain Pseudoalteromonas rubra ATCC 29570(T).</title>
        <authorList>
            <person name="Xie B.B."/>
            <person name="Shu Y.L."/>
            <person name="Qin Q.L."/>
            <person name="Rong J.C."/>
            <person name="Zhang X.Y."/>
            <person name="Chen X.L."/>
            <person name="Zhou B.C."/>
            <person name="Zhang Y.Z."/>
        </authorList>
    </citation>
    <scope>NUCLEOTIDE SEQUENCE [LARGE SCALE GENOMIC DNA]</scope>
    <source>
        <strain evidence="2 3">DSM 6842</strain>
    </source>
</reference>
<dbReference type="PROSITE" id="PS51257">
    <property type="entry name" value="PROKAR_LIPOPROTEIN"/>
    <property type="match status" value="1"/>
</dbReference>
<evidence type="ECO:0000256" key="1">
    <source>
        <dbReference type="SAM" id="SignalP"/>
    </source>
</evidence>
<dbReference type="Proteomes" id="UP000016480">
    <property type="component" value="Unassembled WGS sequence"/>
</dbReference>
<dbReference type="EMBL" id="AHCD03000035">
    <property type="protein sequence ID" value="KAF7786477.1"/>
    <property type="molecule type" value="Genomic_DNA"/>
</dbReference>
<proteinExistence type="predicted"/>
<dbReference type="GeneID" id="61358681"/>
<dbReference type="RefSeq" id="WP_010382001.1">
    <property type="nucleotide sequence ID" value="NZ_AHCD03000035.1"/>
</dbReference>
<organism evidence="2 3">
    <name type="scientific">Pseudoalteromonas rubra</name>
    <dbReference type="NCBI Taxonomy" id="43658"/>
    <lineage>
        <taxon>Bacteria</taxon>
        <taxon>Pseudomonadati</taxon>
        <taxon>Pseudomonadota</taxon>
        <taxon>Gammaproteobacteria</taxon>
        <taxon>Alteromonadales</taxon>
        <taxon>Pseudoalteromonadaceae</taxon>
        <taxon>Pseudoalteromonas</taxon>
    </lineage>
</organism>
<keyword evidence="1" id="KW-0732">Signal</keyword>
<feature type="chain" id="PRO_5035857442" description="Lipoprotein" evidence="1">
    <location>
        <begin position="18"/>
        <end position="172"/>
    </location>
</feature>
<evidence type="ECO:0000313" key="3">
    <source>
        <dbReference type="Proteomes" id="UP000016480"/>
    </source>
</evidence>
<gene>
    <name evidence="2" type="ORF">PRUB_a1055</name>
</gene>
<accession>A0A8T0C6T8</accession>
<feature type="signal peptide" evidence="1">
    <location>
        <begin position="1"/>
        <end position="17"/>
    </location>
</feature>
<evidence type="ECO:0000313" key="2">
    <source>
        <dbReference type="EMBL" id="KAF7786477.1"/>
    </source>
</evidence>
<comment type="caution">
    <text evidence="2">The sequence shown here is derived from an EMBL/GenBank/DDBJ whole genome shotgun (WGS) entry which is preliminary data.</text>
</comment>
<protein>
    <recommendedName>
        <fullName evidence="4">Lipoprotein</fullName>
    </recommendedName>
</protein>